<reference evidence="4" key="1">
    <citation type="submission" date="2021-10" db="EMBL/GenBank/DDBJ databases">
        <authorList>
            <person name="Piombo E."/>
        </authorList>
    </citation>
    <scope>NUCLEOTIDE SEQUENCE</scope>
</reference>
<dbReference type="PANTHER" id="PTHR37534">
    <property type="entry name" value="TRANSCRIPTIONAL ACTIVATOR PROTEIN UGA3"/>
    <property type="match status" value="1"/>
</dbReference>
<name>A0A9N9U5M5_9HYPO</name>
<sequence>MTTIKKRERAALGTVSFMPPLVADTNTGAKDLNKKETSPKSRREQVLKAQRGHRQRSKAYMDALEKEVLKLRSEAAQFREEAQRNGEAANHWKDCLAGVIGPPRPQSLATSDLIMLRAPGHFIWAVEKTARASAALLPIQTESDLWNMVQMPIHALQTGIPQPIDTYRGLEVRLLHHFCQFVMPSLEITECSNYGYAQHVIPLAMNNQMVRHAILAASAGHLEITQASKVPLGALEYRSAAIAGLREASQHPPSDPLSRLSILATILGLLVDDMIYGHQEFQTLIGLANSWDQLSLPLGSTSSEADSREFLQDQIQVMRSLIHPIYHFQTSLQAGEGSESGARTQKISEIFIKLDRATMLACEIHSLTSTRVFERNVDASTVENTLRRLDELLDGLKIMVSSIPPFSLGENGLIWVCSIAASSSQKEHHKAFFASHLVQLLRRTGHPDIKGVLSSLNLL</sequence>
<evidence type="ECO:0000313" key="5">
    <source>
        <dbReference type="Proteomes" id="UP000754883"/>
    </source>
</evidence>
<keyword evidence="5" id="KW-1185">Reference proteome</keyword>
<dbReference type="Proteomes" id="UP000754883">
    <property type="component" value="Unassembled WGS sequence"/>
</dbReference>
<evidence type="ECO:0008006" key="6">
    <source>
        <dbReference type="Google" id="ProtNLM"/>
    </source>
</evidence>
<dbReference type="InterPro" id="IPR046347">
    <property type="entry name" value="bZIP_sf"/>
</dbReference>
<feature type="compositionally biased region" description="Basic and acidic residues" evidence="3">
    <location>
        <begin position="31"/>
        <end position="46"/>
    </location>
</feature>
<comment type="caution">
    <text evidence="4">The sequence shown here is derived from an EMBL/GenBank/DDBJ whole genome shotgun (WGS) entry which is preliminary data.</text>
</comment>
<protein>
    <recommendedName>
        <fullName evidence="6">BZIP domain-containing protein</fullName>
    </recommendedName>
</protein>
<dbReference type="AlphaFoldDB" id="A0A9N9U5M5"/>
<dbReference type="SUPFAM" id="SSF57959">
    <property type="entry name" value="Leucine zipper domain"/>
    <property type="match status" value="1"/>
</dbReference>
<dbReference type="CDD" id="cd14688">
    <property type="entry name" value="bZIP_YAP"/>
    <property type="match status" value="1"/>
</dbReference>
<dbReference type="GO" id="GO:0003700">
    <property type="term" value="F:DNA-binding transcription factor activity"/>
    <property type="evidence" value="ECO:0007669"/>
    <property type="project" value="InterPro"/>
</dbReference>
<dbReference type="OrthoDB" id="5386330at2759"/>
<gene>
    <name evidence="4" type="ORF">CBYS24578_00015765</name>
</gene>
<dbReference type="InterPro" id="IPR021858">
    <property type="entry name" value="Fun_TF"/>
</dbReference>
<organism evidence="4 5">
    <name type="scientific">Clonostachys byssicola</name>
    <dbReference type="NCBI Taxonomy" id="160290"/>
    <lineage>
        <taxon>Eukaryota</taxon>
        <taxon>Fungi</taxon>
        <taxon>Dikarya</taxon>
        <taxon>Ascomycota</taxon>
        <taxon>Pezizomycotina</taxon>
        <taxon>Sordariomycetes</taxon>
        <taxon>Hypocreomycetidae</taxon>
        <taxon>Hypocreales</taxon>
        <taxon>Bionectriaceae</taxon>
        <taxon>Clonostachys</taxon>
    </lineage>
</organism>
<proteinExistence type="predicted"/>
<evidence type="ECO:0000256" key="1">
    <source>
        <dbReference type="ARBA" id="ARBA00004123"/>
    </source>
</evidence>
<dbReference type="GO" id="GO:0000976">
    <property type="term" value="F:transcription cis-regulatory region binding"/>
    <property type="evidence" value="ECO:0007669"/>
    <property type="project" value="TreeGrafter"/>
</dbReference>
<evidence type="ECO:0000256" key="3">
    <source>
        <dbReference type="SAM" id="MobiDB-lite"/>
    </source>
</evidence>
<dbReference type="PANTHER" id="PTHR37534:SF17">
    <property type="entry name" value="ZN(2)-C6 FUNGAL-TYPE DOMAIN-CONTAINING PROTEIN"/>
    <property type="match status" value="1"/>
</dbReference>
<evidence type="ECO:0000256" key="2">
    <source>
        <dbReference type="ARBA" id="ARBA00023242"/>
    </source>
</evidence>
<keyword evidence="2" id="KW-0539">Nucleus</keyword>
<dbReference type="GO" id="GO:0045944">
    <property type="term" value="P:positive regulation of transcription by RNA polymerase II"/>
    <property type="evidence" value="ECO:0007669"/>
    <property type="project" value="TreeGrafter"/>
</dbReference>
<dbReference type="GO" id="GO:0005634">
    <property type="term" value="C:nucleus"/>
    <property type="evidence" value="ECO:0007669"/>
    <property type="project" value="UniProtKB-SubCell"/>
</dbReference>
<comment type="subcellular location">
    <subcellularLocation>
        <location evidence="1">Nucleus</location>
    </subcellularLocation>
</comment>
<feature type="region of interest" description="Disordered" evidence="3">
    <location>
        <begin position="20"/>
        <end position="57"/>
    </location>
</feature>
<accession>A0A9N9U5M5</accession>
<dbReference type="Gene3D" id="1.20.5.170">
    <property type="match status" value="1"/>
</dbReference>
<dbReference type="EMBL" id="CABFNO020001339">
    <property type="protein sequence ID" value="CAG9982268.1"/>
    <property type="molecule type" value="Genomic_DNA"/>
</dbReference>
<evidence type="ECO:0000313" key="4">
    <source>
        <dbReference type="EMBL" id="CAG9982268.1"/>
    </source>
</evidence>
<dbReference type="Pfam" id="PF11951">
    <property type="entry name" value="Fungal_trans_2"/>
    <property type="match status" value="1"/>
</dbReference>